<sequence>MLHQAAAGICDNQRQTRPQRHGCDKLMVSFEHDRALAATELTPECAGKRKSLPREEVRQAFPKEPNSDREEECRCSCRRPREEEWAV</sequence>
<keyword evidence="2" id="KW-1185">Reference proteome</keyword>
<organism evidence="1 2">
    <name type="scientific">Rhizobium grahamii CCGE 502</name>
    <dbReference type="NCBI Taxonomy" id="990285"/>
    <lineage>
        <taxon>Bacteria</taxon>
        <taxon>Pseudomonadati</taxon>
        <taxon>Pseudomonadota</taxon>
        <taxon>Alphaproteobacteria</taxon>
        <taxon>Hyphomicrobiales</taxon>
        <taxon>Rhizobiaceae</taxon>
        <taxon>Rhizobium/Agrobacterium group</taxon>
        <taxon>Rhizobium</taxon>
    </lineage>
</organism>
<gene>
    <name evidence="1" type="ORF">RGCCGE502_31127</name>
</gene>
<proteinExistence type="predicted"/>
<accession>S3H6B1</accession>
<dbReference type="Proteomes" id="UP000014411">
    <property type="component" value="Unassembled WGS sequence"/>
</dbReference>
<dbReference type="HOGENOM" id="CLU_2481126_0_0_5"/>
<reference evidence="1 2" key="1">
    <citation type="journal article" date="2012" name="J. Bacteriol.">
        <title>Genome sequence of Rhizobium grahamii CCGE502, a broad-host-range symbiont with low nodulation competitiveness in Phaseolus vulgaris.</title>
        <authorList>
            <person name="Althabegoiti M.J."/>
            <person name="Lozano L."/>
            <person name="Torres-Tejerizo G."/>
            <person name="Ormeno-Orrillo E."/>
            <person name="Rogel M.A."/>
            <person name="Gonzalez V."/>
            <person name="Martinez-Romero E."/>
        </authorList>
    </citation>
    <scope>NUCLEOTIDE SEQUENCE [LARGE SCALE GENOMIC DNA]</scope>
    <source>
        <strain evidence="1 2">CCGE 502</strain>
        <plasmid evidence="1">pRg502b</plasmid>
    </source>
</reference>
<evidence type="ECO:0000313" key="1">
    <source>
        <dbReference type="EMBL" id="EPE94239.1"/>
    </source>
</evidence>
<comment type="caution">
    <text evidence="1">The sequence shown here is derived from an EMBL/GenBank/DDBJ whole genome shotgun (WGS) entry which is preliminary data.</text>
</comment>
<geneLocation type="plasmid" evidence="1">
    <name>pRg502b</name>
</geneLocation>
<dbReference type="AlphaFoldDB" id="S3H6B1"/>
<protein>
    <submittedName>
        <fullName evidence="1">Uncharacterized protein</fullName>
    </submittedName>
</protein>
<keyword evidence="1" id="KW-0614">Plasmid</keyword>
<evidence type="ECO:0000313" key="2">
    <source>
        <dbReference type="Proteomes" id="UP000014411"/>
    </source>
</evidence>
<dbReference type="EMBL" id="AEYE02000036">
    <property type="protein sequence ID" value="EPE94239.1"/>
    <property type="molecule type" value="Genomic_DNA"/>
</dbReference>
<name>S3H6B1_9HYPH</name>